<feature type="region of interest" description="Disordered" evidence="1">
    <location>
        <begin position="1"/>
        <end position="164"/>
    </location>
</feature>
<dbReference type="HOGENOM" id="CLU_038380_1_0_1"/>
<organism evidence="2 3">
    <name type="scientific">Pseudallescheria apiosperma</name>
    <name type="common">Scedosporium apiospermum</name>
    <dbReference type="NCBI Taxonomy" id="563466"/>
    <lineage>
        <taxon>Eukaryota</taxon>
        <taxon>Fungi</taxon>
        <taxon>Dikarya</taxon>
        <taxon>Ascomycota</taxon>
        <taxon>Pezizomycotina</taxon>
        <taxon>Sordariomycetes</taxon>
        <taxon>Hypocreomycetidae</taxon>
        <taxon>Microascales</taxon>
        <taxon>Microascaceae</taxon>
        <taxon>Scedosporium</taxon>
    </lineage>
</organism>
<feature type="compositionally biased region" description="Basic and acidic residues" evidence="1">
    <location>
        <begin position="336"/>
        <end position="348"/>
    </location>
</feature>
<feature type="region of interest" description="Disordered" evidence="1">
    <location>
        <begin position="223"/>
        <end position="256"/>
    </location>
</feature>
<feature type="compositionally biased region" description="Low complexity" evidence="1">
    <location>
        <begin position="415"/>
        <end position="430"/>
    </location>
</feature>
<evidence type="ECO:0000313" key="3">
    <source>
        <dbReference type="Proteomes" id="UP000028545"/>
    </source>
</evidence>
<dbReference type="KEGG" id="sapo:SAPIO_CDS0823"/>
<feature type="compositionally biased region" description="Low complexity" evidence="1">
    <location>
        <begin position="131"/>
        <end position="151"/>
    </location>
</feature>
<dbReference type="GeneID" id="27718975"/>
<evidence type="ECO:0000313" key="2">
    <source>
        <dbReference type="EMBL" id="KEZ46483.1"/>
    </source>
</evidence>
<evidence type="ECO:0000256" key="1">
    <source>
        <dbReference type="SAM" id="MobiDB-lite"/>
    </source>
</evidence>
<dbReference type="EMBL" id="JOWA01000033">
    <property type="protein sequence ID" value="KEZ46483.1"/>
    <property type="molecule type" value="Genomic_DNA"/>
</dbReference>
<dbReference type="Proteomes" id="UP000028545">
    <property type="component" value="Unassembled WGS sequence"/>
</dbReference>
<keyword evidence="3" id="KW-1185">Reference proteome</keyword>
<protein>
    <submittedName>
        <fullName evidence="2">Uncharacterized protein</fullName>
    </submittedName>
</protein>
<dbReference type="AlphaFoldDB" id="A0A084GGM1"/>
<reference evidence="2 3" key="1">
    <citation type="journal article" date="2014" name="Genome Announc.">
        <title>Draft genome sequence of the pathogenic fungus Scedosporium apiospermum.</title>
        <authorList>
            <person name="Vandeputte P."/>
            <person name="Ghamrawi S."/>
            <person name="Rechenmann M."/>
            <person name="Iltis A."/>
            <person name="Giraud S."/>
            <person name="Fleury M."/>
            <person name="Thornton C."/>
            <person name="Delhaes L."/>
            <person name="Meyer W."/>
            <person name="Papon N."/>
            <person name="Bouchara J.P."/>
        </authorList>
    </citation>
    <scope>NUCLEOTIDE SEQUENCE [LARGE SCALE GENOMIC DNA]</scope>
    <source>
        <strain evidence="2 3">IHEM 14462</strain>
    </source>
</reference>
<feature type="compositionally biased region" description="Polar residues" evidence="1">
    <location>
        <begin position="395"/>
        <end position="404"/>
    </location>
</feature>
<sequence length="437" mass="48391">MPRAMMPSTPSPPPSIRTPPTPKHGFSDPWEPYSPRKSARISAQRAANRTPPPPSSLANSDPFGPTPTRKSRTHASSVAGIVSPFESPKKKPRTSAAMDPNSLSYTTGRLTVESSSKAASSLGFDHDKSSTHQTSTTTISRRTGMLPTPAKTPKKAPTEKNPGIQAIARNLFATEEEVMPSPQKTRAKKYTGISLESFTAEDDEAPIEIFTDSNERIPQKVVSADNPFYGNAGRDVQEPARRRSKRHKVHVPGEGRQTIEEAMEREDGLVYVFRGKRFFRKFAEADPADTEDNGEERSGSPVRRMTRSSIKPRLLFPPQPQEPSALEEEEADTDVEIEHLKKTTEPRKNPRPTTVVEVVEESETPKAPRFSPISPPDTRRVTRARDKKFDEPNPVQRQGRTSPFDSWPRVKSRSESSLPSKRPGSSLSSSTAKKARP</sequence>
<feature type="compositionally biased region" description="Acidic residues" evidence="1">
    <location>
        <begin position="325"/>
        <end position="335"/>
    </location>
</feature>
<accession>A0A084GGM1</accession>
<dbReference type="RefSeq" id="XP_016646282.1">
    <property type="nucleotide sequence ID" value="XM_016783516.1"/>
</dbReference>
<dbReference type="OMA" id="SWEPYSP"/>
<feature type="region of interest" description="Disordered" evidence="1">
    <location>
        <begin position="282"/>
        <end position="437"/>
    </location>
</feature>
<dbReference type="OrthoDB" id="5398515at2759"/>
<dbReference type="VEuPathDB" id="FungiDB:SAPIO_CDS0823"/>
<proteinExistence type="predicted"/>
<gene>
    <name evidence="2" type="ORF">SAPIO_CDS0823</name>
</gene>
<feature type="compositionally biased region" description="Pro residues" evidence="1">
    <location>
        <begin position="9"/>
        <end position="22"/>
    </location>
</feature>
<comment type="caution">
    <text evidence="2">The sequence shown here is derived from an EMBL/GenBank/DDBJ whole genome shotgun (WGS) entry which is preliminary data.</text>
</comment>
<feature type="compositionally biased region" description="Basic and acidic residues" evidence="1">
    <location>
        <begin position="377"/>
        <end position="391"/>
    </location>
</feature>
<name>A0A084GGM1_PSEDA</name>
<feature type="compositionally biased region" description="Polar residues" evidence="1">
    <location>
        <begin position="101"/>
        <end position="119"/>
    </location>
</feature>